<dbReference type="SFLD" id="SFLDS00003">
    <property type="entry name" value="Haloacid_Dehalogenase"/>
    <property type="match status" value="1"/>
</dbReference>
<dbReference type="Pfam" id="PF13242">
    <property type="entry name" value="Hydrolase_like"/>
    <property type="match status" value="2"/>
</dbReference>
<dbReference type="CDD" id="cd07532">
    <property type="entry name" value="HAD_PNPase_UmpH-like"/>
    <property type="match status" value="1"/>
</dbReference>
<dbReference type="Gene3D" id="3.40.50.1000">
    <property type="entry name" value="HAD superfamily/HAD-like"/>
    <property type="match status" value="4"/>
</dbReference>
<dbReference type="SUPFAM" id="SSF56784">
    <property type="entry name" value="HAD-like"/>
    <property type="match status" value="2"/>
</dbReference>
<dbReference type="SFLD" id="SFLDF00039">
    <property type="entry name" value="phosphoglycolate_phosphatase_2"/>
    <property type="match status" value="1"/>
</dbReference>
<name>A0A484B1Z8_DRONA</name>
<evidence type="ECO:0008006" key="4">
    <source>
        <dbReference type="Google" id="ProtNLM"/>
    </source>
</evidence>
<dbReference type="PANTHER" id="PTHR19288">
    <property type="entry name" value="4-NITROPHENYLPHOSPHATASE-RELATED"/>
    <property type="match status" value="1"/>
</dbReference>
<dbReference type="GO" id="GO:0016791">
    <property type="term" value="F:phosphatase activity"/>
    <property type="evidence" value="ECO:0007669"/>
    <property type="project" value="InterPro"/>
</dbReference>
<dbReference type="SFLD" id="SFLDG01139">
    <property type="entry name" value="C2.A:_Pyridoxal_Phosphate_Phos"/>
    <property type="match status" value="1"/>
</dbReference>
<sequence>MPFKKGVCQLLALNKFSIQQWMKTFDAMIFDADGVLWRFDNPVDGAPETFNALRAMGKRAFICTNHSAWSRQQLFDKAERLGIIVEKNEIISSAWALAHYLKERGFKRKVYIIGGQGIVDELKDVGIESIPIRERPLVGASLRDQVLNMPMDPDVGAVAVGIDQYFDVVKLTKACCYLRNPKVIFLATNQDRALAVNSDLFIPGAGSMVSAVQAIANRPPFTCGKPNALMCLHLMREGIIKPERTLMVGDTLYTDILFGYNCGFQTLLVGSGNTTLDDVSKAQKSKDPMMYRQIPDLFLPSISDLLKSNMFKQTCTNLTTLSIQRVRQWLNGFETIICDADGVLWHFDKAIDGSVEAFNAIQDTGRNTFIVTNNSCLCSENIRLKARDFGFNVHKDHVLNSGKSVASFLSSKNFQQKVFVVGGVGIIEELSDVNICAFQFRNEKIEKSMRDFALEMEVDEDVGAVVVGRDDSFNMCSVIRACHYLRNPQILFLGCCLDAAYPIGNNRVLAGAAAMIALVKTITSRKPLILGKPNPWIVREPIESGAINPATTLMIGDTLETDIKFANYNGFQSILVGSGVTELEKVERIRDRGQKKQMRLVPDGYLPRLCDILEYL</sequence>
<dbReference type="PANTHER" id="PTHR19288:SF93">
    <property type="entry name" value="FI11325P-RELATED"/>
    <property type="match status" value="1"/>
</dbReference>
<reference evidence="2 3" key="1">
    <citation type="journal article" date="2019" name="J. Hered.">
        <title>An Improved Genome Assembly for Drosophila navojoa, the Basal Species in the mojavensis Cluster.</title>
        <authorList>
            <person name="Vanderlinde T."/>
            <person name="Dupim E.G."/>
            <person name="Nazario-Yepiz N.O."/>
            <person name="Carvalho A.B."/>
        </authorList>
    </citation>
    <scope>NUCLEOTIDE SEQUENCE [LARGE SCALE GENOMIC DNA]</scope>
    <source>
        <strain evidence="2">Navoj_Jal97</strain>
        <tissue evidence="2">Whole organism</tissue>
    </source>
</reference>
<dbReference type="STRING" id="7232.A0A484B1Z8"/>
<organism evidence="2 3">
    <name type="scientific">Drosophila navojoa</name>
    <name type="common">Fruit fly</name>
    <dbReference type="NCBI Taxonomy" id="7232"/>
    <lineage>
        <taxon>Eukaryota</taxon>
        <taxon>Metazoa</taxon>
        <taxon>Ecdysozoa</taxon>
        <taxon>Arthropoda</taxon>
        <taxon>Hexapoda</taxon>
        <taxon>Insecta</taxon>
        <taxon>Pterygota</taxon>
        <taxon>Neoptera</taxon>
        <taxon>Endopterygota</taxon>
        <taxon>Diptera</taxon>
        <taxon>Brachycera</taxon>
        <taxon>Muscomorpha</taxon>
        <taxon>Ephydroidea</taxon>
        <taxon>Drosophilidae</taxon>
        <taxon>Drosophila</taxon>
    </lineage>
</organism>
<dbReference type="InterPro" id="IPR023214">
    <property type="entry name" value="HAD_sf"/>
</dbReference>
<dbReference type="OrthoDB" id="413953at2759"/>
<dbReference type="NCBIfam" id="TIGR01460">
    <property type="entry name" value="HAD-SF-IIA"/>
    <property type="match status" value="2"/>
</dbReference>
<dbReference type="InterPro" id="IPR006357">
    <property type="entry name" value="HAD-SF_hydro_IIA"/>
</dbReference>
<evidence type="ECO:0000313" key="2">
    <source>
        <dbReference type="EMBL" id="TDG41861.1"/>
    </source>
</evidence>
<keyword evidence="3" id="KW-1185">Reference proteome</keyword>
<dbReference type="GO" id="GO:0005737">
    <property type="term" value="C:cytoplasm"/>
    <property type="evidence" value="ECO:0007669"/>
    <property type="project" value="TreeGrafter"/>
</dbReference>
<dbReference type="InterPro" id="IPR036412">
    <property type="entry name" value="HAD-like_sf"/>
</dbReference>
<dbReference type="NCBIfam" id="TIGR01452">
    <property type="entry name" value="PGP_euk"/>
    <property type="match status" value="2"/>
</dbReference>
<dbReference type="OMA" id="NPWMAAP"/>
<comment type="caution">
    <text evidence="2">The sequence shown here is derived from an EMBL/GenBank/DDBJ whole genome shotgun (WGS) entry which is preliminary data.</text>
</comment>
<evidence type="ECO:0000256" key="1">
    <source>
        <dbReference type="ARBA" id="ARBA00022801"/>
    </source>
</evidence>
<evidence type="ECO:0000313" key="3">
    <source>
        <dbReference type="Proteomes" id="UP000295192"/>
    </source>
</evidence>
<dbReference type="Proteomes" id="UP000295192">
    <property type="component" value="Unassembled WGS sequence"/>
</dbReference>
<dbReference type="Pfam" id="PF13344">
    <property type="entry name" value="Hydrolase_6"/>
    <property type="match status" value="2"/>
</dbReference>
<dbReference type="AlphaFoldDB" id="A0A484B1Z8"/>
<dbReference type="EMBL" id="LSRL02000298">
    <property type="protein sequence ID" value="TDG41861.1"/>
    <property type="molecule type" value="Genomic_DNA"/>
</dbReference>
<accession>A0A484B1Z8</accession>
<keyword evidence="1" id="KW-0378">Hydrolase</keyword>
<protein>
    <recommendedName>
        <fullName evidence="4">4-nitrophenylphosphatase</fullName>
    </recommendedName>
</protein>
<dbReference type="InterPro" id="IPR006349">
    <property type="entry name" value="PGP_euk"/>
</dbReference>
<proteinExistence type="predicted"/>
<gene>
    <name evidence="2" type="ORF">AWZ03_011712</name>
</gene>